<dbReference type="OrthoDB" id="5559822at2759"/>
<name>A0A2T9ZL51_9FUNG</name>
<feature type="region of interest" description="Disordered" evidence="1">
    <location>
        <begin position="60"/>
        <end position="97"/>
    </location>
</feature>
<feature type="compositionally biased region" description="Basic and acidic residues" evidence="1">
    <location>
        <begin position="77"/>
        <end position="86"/>
    </location>
</feature>
<dbReference type="InterPro" id="IPR036936">
    <property type="entry name" value="CRIB_dom_sf"/>
</dbReference>
<feature type="compositionally biased region" description="Low complexity" evidence="1">
    <location>
        <begin position="64"/>
        <end position="76"/>
    </location>
</feature>
<dbReference type="Pfam" id="PF00786">
    <property type="entry name" value="PBD"/>
    <property type="match status" value="1"/>
</dbReference>
<accession>A0A2T9ZL51</accession>
<proteinExistence type="predicted"/>
<keyword evidence="4" id="KW-1185">Reference proteome</keyword>
<dbReference type="EMBL" id="MBFS01000015">
    <property type="protein sequence ID" value="PVV05324.1"/>
    <property type="molecule type" value="Genomic_DNA"/>
</dbReference>
<evidence type="ECO:0000313" key="3">
    <source>
        <dbReference type="EMBL" id="PVV05324.1"/>
    </source>
</evidence>
<dbReference type="SMART" id="SM00285">
    <property type="entry name" value="PBD"/>
    <property type="match status" value="1"/>
</dbReference>
<organism evidence="3 4">
    <name type="scientific">Smittium megazygosporum</name>
    <dbReference type="NCBI Taxonomy" id="133381"/>
    <lineage>
        <taxon>Eukaryota</taxon>
        <taxon>Fungi</taxon>
        <taxon>Fungi incertae sedis</taxon>
        <taxon>Zoopagomycota</taxon>
        <taxon>Kickxellomycotina</taxon>
        <taxon>Harpellomycetes</taxon>
        <taxon>Harpellales</taxon>
        <taxon>Legeriomycetaceae</taxon>
        <taxon>Smittium</taxon>
    </lineage>
</organism>
<comment type="caution">
    <text evidence="3">The sequence shown here is derived from an EMBL/GenBank/DDBJ whole genome shotgun (WGS) entry which is preliminary data.</text>
</comment>
<evidence type="ECO:0000259" key="2">
    <source>
        <dbReference type="PROSITE" id="PS50108"/>
    </source>
</evidence>
<dbReference type="AlphaFoldDB" id="A0A2T9ZL51"/>
<dbReference type="InterPro" id="IPR000095">
    <property type="entry name" value="CRIB_dom"/>
</dbReference>
<gene>
    <name evidence="3" type="ORF">BB560_000155</name>
</gene>
<dbReference type="PROSITE" id="PS50108">
    <property type="entry name" value="CRIB"/>
    <property type="match status" value="1"/>
</dbReference>
<dbReference type="Proteomes" id="UP000245609">
    <property type="component" value="Unassembled WGS sequence"/>
</dbReference>
<evidence type="ECO:0000256" key="1">
    <source>
        <dbReference type="SAM" id="MobiDB-lite"/>
    </source>
</evidence>
<protein>
    <recommendedName>
        <fullName evidence="2">CRIB domain-containing protein</fullName>
    </recommendedName>
</protein>
<sequence length="97" mass="11020">MVLFFNCFRAEDHDSRPKKRFDKTMIGNPTNFVHTVHMGVNSIANDTITSENMDLLRTGIIPTNENSSNLSNSTRNSYEEKKKPGSSERAFNTHINT</sequence>
<dbReference type="Gene3D" id="3.90.810.10">
    <property type="entry name" value="CRIB domain"/>
    <property type="match status" value="1"/>
</dbReference>
<feature type="domain" description="CRIB" evidence="2">
    <location>
        <begin position="26"/>
        <end position="39"/>
    </location>
</feature>
<evidence type="ECO:0000313" key="4">
    <source>
        <dbReference type="Proteomes" id="UP000245609"/>
    </source>
</evidence>
<reference evidence="3 4" key="1">
    <citation type="journal article" date="2018" name="MBio">
        <title>Comparative Genomics Reveals the Core Gene Toolbox for the Fungus-Insect Symbiosis.</title>
        <authorList>
            <person name="Wang Y."/>
            <person name="Stata M."/>
            <person name="Wang W."/>
            <person name="Stajich J.E."/>
            <person name="White M.M."/>
            <person name="Moncalvo J.M."/>
        </authorList>
    </citation>
    <scope>NUCLEOTIDE SEQUENCE [LARGE SCALE GENOMIC DNA]</scope>
    <source>
        <strain evidence="3 4">SC-DP-2</strain>
    </source>
</reference>